<dbReference type="InterPro" id="IPR050570">
    <property type="entry name" value="Cell_wall_metabolism_enzyme"/>
</dbReference>
<evidence type="ECO:0000256" key="5">
    <source>
        <dbReference type="ARBA" id="ARBA00022833"/>
    </source>
</evidence>
<dbReference type="Pfam" id="PF01551">
    <property type="entry name" value="Peptidase_M23"/>
    <property type="match status" value="1"/>
</dbReference>
<keyword evidence="7" id="KW-0472">Membrane</keyword>
<evidence type="ECO:0000256" key="1">
    <source>
        <dbReference type="ARBA" id="ARBA00001947"/>
    </source>
</evidence>
<keyword evidence="2" id="KW-0645">Protease</keyword>
<dbReference type="Proteomes" id="UP000759103">
    <property type="component" value="Unassembled WGS sequence"/>
</dbReference>
<comment type="cofactor">
    <cofactor evidence="1">
        <name>Zn(2+)</name>
        <dbReference type="ChEBI" id="CHEBI:29105"/>
    </cofactor>
</comment>
<dbReference type="CDD" id="cd12797">
    <property type="entry name" value="M23_peptidase"/>
    <property type="match status" value="1"/>
</dbReference>
<evidence type="ECO:0000256" key="7">
    <source>
        <dbReference type="SAM" id="Phobius"/>
    </source>
</evidence>
<name>A0ABS7BR69_9SPHN</name>
<dbReference type="SUPFAM" id="SSF51261">
    <property type="entry name" value="Duplicated hybrid motif"/>
    <property type="match status" value="1"/>
</dbReference>
<keyword evidence="10" id="KW-1185">Reference proteome</keyword>
<evidence type="ECO:0000313" key="10">
    <source>
        <dbReference type="Proteomes" id="UP000759103"/>
    </source>
</evidence>
<dbReference type="RefSeq" id="WP_219749451.1">
    <property type="nucleotide sequence ID" value="NZ_JAHXZN010000005.1"/>
</dbReference>
<dbReference type="EMBL" id="JAHXZN010000005">
    <property type="protein sequence ID" value="MBW6532108.1"/>
    <property type="molecule type" value="Genomic_DNA"/>
</dbReference>
<sequence>MTKLGWGILALIVLAVAGFVSLLEPRRPRRASAGVPAVSATPAAARTLAAAVPGKLLVPVAGVARATLRSSWGDARGGGTRGHQGLDIMAPAGTPVLAAADGRIEKLFQSGLGGTTVYQRSADGGWELYYAHLSGYAPGLAEGQAVRAGQVIAFVGDTGDAGPGNYHLHFGLSRMPAGARWWQGEPRDPYPYLAVSPASR</sequence>
<dbReference type="InterPro" id="IPR011055">
    <property type="entry name" value="Dup_hybrid_motif"/>
</dbReference>
<proteinExistence type="predicted"/>
<keyword evidence="4" id="KW-0378">Hydrolase</keyword>
<keyword evidence="5" id="KW-0862">Zinc</keyword>
<organism evidence="9 10">
    <name type="scientific">Sphingomonas citri</name>
    <dbReference type="NCBI Taxonomy" id="2862499"/>
    <lineage>
        <taxon>Bacteria</taxon>
        <taxon>Pseudomonadati</taxon>
        <taxon>Pseudomonadota</taxon>
        <taxon>Alphaproteobacteria</taxon>
        <taxon>Sphingomonadales</taxon>
        <taxon>Sphingomonadaceae</taxon>
        <taxon>Sphingomonas</taxon>
    </lineage>
</organism>
<keyword evidence="3" id="KW-0479">Metal-binding</keyword>
<evidence type="ECO:0000256" key="2">
    <source>
        <dbReference type="ARBA" id="ARBA00022670"/>
    </source>
</evidence>
<protein>
    <submittedName>
        <fullName evidence="9">M23 family metallopeptidase</fullName>
    </submittedName>
</protein>
<feature type="transmembrane region" description="Helical" evidence="7">
    <location>
        <begin position="6"/>
        <end position="23"/>
    </location>
</feature>
<comment type="caution">
    <text evidence="9">The sequence shown here is derived from an EMBL/GenBank/DDBJ whole genome shotgun (WGS) entry which is preliminary data.</text>
</comment>
<feature type="domain" description="M23ase beta-sheet core" evidence="8">
    <location>
        <begin position="82"/>
        <end position="174"/>
    </location>
</feature>
<dbReference type="Gene3D" id="2.70.70.10">
    <property type="entry name" value="Glucose Permease (Domain IIA)"/>
    <property type="match status" value="1"/>
</dbReference>
<dbReference type="InterPro" id="IPR016047">
    <property type="entry name" value="M23ase_b-sheet_dom"/>
</dbReference>
<dbReference type="PANTHER" id="PTHR21666">
    <property type="entry name" value="PEPTIDASE-RELATED"/>
    <property type="match status" value="1"/>
</dbReference>
<reference evidence="9 10" key="1">
    <citation type="submission" date="2021-07" db="EMBL/GenBank/DDBJ databases">
        <title>Sphingomonas sp.</title>
        <authorList>
            <person name="Feng G."/>
            <person name="Li J."/>
            <person name="Pan M."/>
        </authorList>
    </citation>
    <scope>NUCLEOTIDE SEQUENCE [LARGE SCALE GENOMIC DNA]</scope>
    <source>
        <strain evidence="9 10">RRHST34</strain>
    </source>
</reference>
<dbReference type="PANTHER" id="PTHR21666:SF288">
    <property type="entry name" value="CELL DIVISION PROTEIN YTFB"/>
    <property type="match status" value="1"/>
</dbReference>
<keyword evidence="7" id="KW-1133">Transmembrane helix</keyword>
<evidence type="ECO:0000256" key="6">
    <source>
        <dbReference type="ARBA" id="ARBA00023049"/>
    </source>
</evidence>
<keyword evidence="7" id="KW-0812">Transmembrane</keyword>
<accession>A0ABS7BR69</accession>
<gene>
    <name evidence="9" type="ORF">KZ820_15305</name>
</gene>
<keyword evidence="6" id="KW-0482">Metalloprotease</keyword>
<evidence type="ECO:0000256" key="4">
    <source>
        <dbReference type="ARBA" id="ARBA00022801"/>
    </source>
</evidence>
<evidence type="ECO:0000259" key="8">
    <source>
        <dbReference type="Pfam" id="PF01551"/>
    </source>
</evidence>
<evidence type="ECO:0000313" key="9">
    <source>
        <dbReference type="EMBL" id="MBW6532108.1"/>
    </source>
</evidence>
<evidence type="ECO:0000256" key="3">
    <source>
        <dbReference type="ARBA" id="ARBA00022723"/>
    </source>
</evidence>